<reference evidence="4" key="1">
    <citation type="submission" date="2017-01" db="EMBL/GenBank/DDBJ databases">
        <title>Comparative genomics of anhydrobiosis in the tardigrade Hypsibius dujardini.</title>
        <authorList>
            <person name="Yoshida Y."/>
            <person name="Koutsovoulos G."/>
            <person name="Laetsch D."/>
            <person name="Stevens L."/>
            <person name="Kumar S."/>
            <person name="Horikawa D."/>
            <person name="Ishino K."/>
            <person name="Komine S."/>
            <person name="Tomita M."/>
            <person name="Blaxter M."/>
            <person name="Arakawa K."/>
        </authorList>
    </citation>
    <scope>NUCLEOTIDE SEQUENCE [LARGE SCALE GENOMIC DNA]</scope>
    <source>
        <strain evidence="4">Z151</strain>
    </source>
</reference>
<proteinExistence type="predicted"/>
<dbReference type="AlphaFoldDB" id="A0A9X6RKR7"/>
<evidence type="ECO:0000313" key="3">
    <source>
        <dbReference type="EMBL" id="OWA51275.1"/>
    </source>
</evidence>
<evidence type="ECO:0000313" key="4">
    <source>
        <dbReference type="Proteomes" id="UP000192578"/>
    </source>
</evidence>
<dbReference type="PRINTS" id="PR00111">
    <property type="entry name" value="ABHYDROLASE"/>
</dbReference>
<dbReference type="Proteomes" id="UP000192578">
    <property type="component" value="Unassembled WGS sequence"/>
</dbReference>
<dbReference type="InterPro" id="IPR050471">
    <property type="entry name" value="AB_hydrolase"/>
</dbReference>
<dbReference type="PANTHER" id="PTHR43433">
    <property type="entry name" value="HYDROLASE, ALPHA/BETA FOLD FAMILY PROTEIN"/>
    <property type="match status" value="1"/>
</dbReference>
<dbReference type="FunFam" id="3.40.50.1820:FF:000205">
    <property type="entry name" value="Non-haem bromoperoxidase BPO-A2"/>
    <property type="match status" value="1"/>
</dbReference>
<dbReference type="Pfam" id="PF00561">
    <property type="entry name" value="Abhydrolase_1"/>
    <property type="match status" value="1"/>
</dbReference>
<comment type="caution">
    <text evidence="3">The sequence shown here is derived from an EMBL/GenBank/DDBJ whole genome shotgun (WGS) entry which is preliminary data.</text>
</comment>
<dbReference type="InterPro" id="IPR000073">
    <property type="entry name" value="AB_hydrolase_1"/>
</dbReference>
<feature type="domain" description="AB hydrolase-1" evidence="2">
    <location>
        <begin position="48"/>
        <end position="276"/>
    </location>
</feature>
<protein>
    <submittedName>
        <fullName evidence="3">Non-heme chloroperoxidase</fullName>
    </submittedName>
</protein>
<dbReference type="EMBL" id="MTYJ01000220">
    <property type="protein sequence ID" value="OWA51275.1"/>
    <property type="molecule type" value="Genomic_DNA"/>
</dbReference>
<dbReference type="SUPFAM" id="SSF53474">
    <property type="entry name" value="alpha/beta-Hydrolases"/>
    <property type="match status" value="1"/>
</dbReference>
<feature type="signal peptide" evidence="1">
    <location>
        <begin position="1"/>
        <end position="25"/>
    </location>
</feature>
<feature type="chain" id="PRO_5040947573" evidence="1">
    <location>
        <begin position="26"/>
        <end position="307"/>
    </location>
</feature>
<dbReference type="OrthoDB" id="408373at2759"/>
<gene>
    <name evidence="3" type="ORF">BV898_15767</name>
</gene>
<organism evidence="3 4">
    <name type="scientific">Hypsibius exemplaris</name>
    <name type="common">Freshwater tardigrade</name>
    <dbReference type="NCBI Taxonomy" id="2072580"/>
    <lineage>
        <taxon>Eukaryota</taxon>
        <taxon>Metazoa</taxon>
        <taxon>Ecdysozoa</taxon>
        <taxon>Tardigrada</taxon>
        <taxon>Eutardigrada</taxon>
        <taxon>Parachela</taxon>
        <taxon>Hypsibioidea</taxon>
        <taxon>Hypsibiidae</taxon>
        <taxon>Hypsibius</taxon>
    </lineage>
</organism>
<dbReference type="PANTHER" id="PTHR43433:SF3">
    <property type="entry name" value="NON-HEME CHLOROPEROXIDASE"/>
    <property type="match status" value="1"/>
</dbReference>
<dbReference type="Gene3D" id="3.40.50.1820">
    <property type="entry name" value="alpha/beta hydrolase"/>
    <property type="match status" value="1"/>
</dbReference>
<keyword evidence="1" id="KW-0732">Signal</keyword>
<evidence type="ECO:0000259" key="2">
    <source>
        <dbReference type="Pfam" id="PF00561"/>
    </source>
</evidence>
<name>A0A9X6RKR7_HYPEX</name>
<evidence type="ECO:0000256" key="1">
    <source>
        <dbReference type="SAM" id="SignalP"/>
    </source>
</evidence>
<dbReference type="InterPro" id="IPR029058">
    <property type="entry name" value="AB_hydrolase_fold"/>
</dbReference>
<accession>A0A9X6RKR7</accession>
<keyword evidence="4" id="KW-1185">Reference proteome</keyword>
<sequence length="307" mass="34089">MDWTVIALLPLLCGLFFQLLDLTCAQSSTITVRDGSKIFYKDWGTGQPIVFSHGAPLSADDWDAQMFFFGTHGFRVVAHDRRGHGRSSQPFNGHDMDTYSDDLATLIEYLNLTNIILIGHSTGGGEITRYMGRHGTKRIAKAVLIASVPPHLAAAVPMQVFDGFRAALLADRSQFYKDTTIPFYGYNRAGANKSQGVIDHFWAQCVQGSKKAHYDEIIALSETDFTADLQRIDRPLLVMQGDDDQVVPFPASGQLQAQLVRNAQLKLYPGFPHGMCTTHADVINNDILAFIQQGQSSQQQQQQRPWG</sequence>